<comment type="caution">
    <text evidence="1">The sequence shown here is derived from an EMBL/GenBank/DDBJ whole genome shotgun (WGS) entry which is preliminary data.</text>
</comment>
<dbReference type="RefSeq" id="WP_213755933.1">
    <property type="nucleotide sequence ID" value="NZ_JAHCQH010000017.1"/>
</dbReference>
<evidence type="ECO:0000313" key="2">
    <source>
        <dbReference type="Proteomes" id="UP001166585"/>
    </source>
</evidence>
<evidence type="ECO:0000313" key="1">
    <source>
        <dbReference type="EMBL" id="MBS9478120.1"/>
    </source>
</evidence>
<proteinExistence type="predicted"/>
<dbReference type="InterPro" id="IPR007739">
    <property type="entry name" value="RgpF"/>
</dbReference>
<name>A0ABS5R8X2_9HYPH</name>
<keyword evidence="2" id="KW-1185">Reference proteome</keyword>
<dbReference type="Proteomes" id="UP001166585">
    <property type="component" value="Unassembled WGS sequence"/>
</dbReference>
<dbReference type="Pfam" id="PF05045">
    <property type="entry name" value="RgpF"/>
    <property type="match status" value="1"/>
</dbReference>
<protein>
    <submittedName>
        <fullName evidence="1">Rhamnan synthesis F</fullName>
    </submittedName>
</protein>
<dbReference type="EMBL" id="JAHCQH010000017">
    <property type="protein sequence ID" value="MBS9478120.1"/>
    <property type="molecule type" value="Genomic_DNA"/>
</dbReference>
<sequence length="560" mass="61166">MTRFFEPKLPHPLQSWANARAKTLGHAFSSLLFRADGAPRALIAALLFDRYRRPRGGLGPLVFKKPGVPRRAFALWMAGADAGLASIVDAIDWPAPEGGPCEAMLIVDHWSEPARHLLAGLSGHRRAGALVLEGTAPAPAGSLASLAARLPRDVLLAALARRAAREQIGYAVVMGRQGPMIAEALDLAGVAVVIASASDEASLVDSAGTHAAERLRRESELILSAERRRFIPDETAVTADDVTEMVQDWRRRRRRGEPISREKLRRPYAGFHPLIYAEHHADACINGRRHPLAHWIETGMPRGPWAQPVILPSARPVPSTLKVALHGHFHYVDLLPEMLERLSRNATRPDLFLTTDTQAKADALRAEVIKYPAPVAVVVGPQKGRDIGPFFTGLREPLLNGGYDVIVHVHGKKSLAARRDIGGAWRDFLLENLIGSAHPMLDTLLARFAQDPALGLVYPDDPHLIGWARNGRIVGELRVAMGLTEPMDGFVDFPVGNMFAARPAALRPVLDLDLSWNDYPAEPIPDDGTLMHGLERLLPMAVRHAGFSTAVTRVPGTDWD</sequence>
<accession>A0ABS5R8X2</accession>
<organism evidence="1 2">
    <name type="scientific">Ancylobacter radicis</name>
    <dbReference type="NCBI Taxonomy" id="2836179"/>
    <lineage>
        <taxon>Bacteria</taxon>
        <taxon>Pseudomonadati</taxon>
        <taxon>Pseudomonadota</taxon>
        <taxon>Alphaproteobacteria</taxon>
        <taxon>Hyphomicrobiales</taxon>
        <taxon>Xanthobacteraceae</taxon>
        <taxon>Ancylobacter</taxon>
    </lineage>
</organism>
<reference evidence="1" key="1">
    <citation type="submission" date="2021-05" db="EMBL/GenBank/DDBJ databases">
        <authorList>
            <person name="Sun Q."/>
            <person name="Inoue M."/>
        </authorList>
    </citation>
    <scope>NUCLEOTIDE SEQUENCE</scope>
    <source>
        <strain evidence="1">VKM B-3255</strain>
    </source>
</reference>
<gene>
    <name evidence="1" type="ORF">KIP89_13475</name>
</gene>